<evidence type="ECO:0008006" key="3">
    <source>
        <dbReference type="Google" id="ProtNLM"/>
    </source>
</evidence>
<dbReference type="RefSeq" id="WP_062535558.1">
    <property type="nucleotide sequence ID" value="NZ_CP012678.1"/>
</dbReference>
<dbReference type="KEGG" id="pur:AOC03_09850"/>
<dbReference type="EMBL" id="CP012678">
    <property type="protein sequence ID" value="ALF60301.1"/>
    <property type="molecule type" value="Genomic_DNA"/>
</dbReference>
<dbReference type="OrthoDB" id="9971886at2"/>
<sequence>MSKSTLSVRIPEDKHKYLRFKALHSGQQLQHLVTEIIDHYQQDDAEYMAKFKTLINPEAETEEKNNVT</sequence>
<accession>A0A0M4U7Q4</accession>
<evidence type="ECO:0000313" key="1">
    <source>
        <dbReference type="EMBL" id="ALF60301.1"/>
    </source>
</evidence>
<evidence type="ECO:0000313" key="2">
    <source>
        <dbReference type="Proteomes" id="UP000059847"/>
    </source>
</evidence>
<dbReference type="AlphaFoldDB" id="A0A0M4U7Q4"/>
<proteinExistence type="predicted"/>
<organism evidence="1 2">
    <name type="scientific">Psychrobacter urativorans</name>
    <dbReference type="NCBI Taxonomy" id="45610"/>
    <lineage>
        <taxon>Bacteria</taxon>
        <taxon>Pseudomonadati</taxon>
        <taxon>Pseudomonadota</taxon>
        <taxon>Gammaproteobacteria</taxon>
        <taxon>Moraxellales</taxon>
        <taxon>Moraxellaceae</taxon>
        <taxon>Psychrobacter</taxon>
    </lineage>
</organism>
<name>A0A0M4U7Q4_9GAMM</name>
<gene>
    <name evidence="1" type="ORF">AOC03_09850</name>
</gene>
<dbReference type="Proteomes" id="UP000059847">
    <property type="component" value="Chromosome"/>
</dbReference>
<dbReference type="STRING" id="45610.AOC03_09850"/>
<protein>
    <recommendedName>
        <fullName evidence="3">CopG family transcriptional regulator</fullName>
    </recommendedName>
</protein>
<keyword evidence="2" id="KW-1185">Reference proteome</keyword>
<reference evidence="1 2" key="1">
    <citation type="submission" date="2015-09" db="EMBL/GenBank/DDBJ databases">
        <title>Complete genome of Psychrobacter urativorans R10.10B.</title>
        <authorList>
            <person name="See-Too W.S."/>
            <person name="Chan K.G."/>
        </authorList>
    </citation>
    <scope>NUCLEOTIDE SEQUENCE [LARGE SCALE GENOMIC DNA]</scope>
    <source>
        <strain evidence="1 2">R10.10B</strain>
    </source>
</reference>